<dbReference type="eggNOG" id="arCOG04552">
    <property type="taxonomic scope" value="Archaea"/>
</dbReference>
<dbReference type="RefSeq" id="WP_015299417.1">
    <property type="nucleotide sequence ID" value="NC_019964.1"/>
</dbReference>
<dbReference type="Pfam" id="PF00106">
    <property type="entry name" value="adh_short"/>
    <property type="match status" value="1"/>
</dbReference>
<evidence type="ECO:0000313" key="5">
    <source>
        <dbReference type="Proteomes" id="UP000010846"/>
    </source>
</evidence>
<protein>
    <submittedName>
        <fullName evidence="4">Short-chain alcohol dehydrogenase</fullName>
    </submittedName>
</protein>
<dbReference type="SUPFAM" id="SSF51735">
    <property type="entry name" value="NAD(P)-binding Rossmann-fold domains"/>
    <property type="match status" value="1"/>
</dbReference>
<dbReference type="GeneID" id="14377532"/>
<dbReference type="Proteomes" id="UP000010846">
    <property type="component" value="Chromosome"/>
</dbReference>
<comment type="similarity">
    <text evidence="1">Belongs to the short-chain dehydrogenases/reductases (SDR) family.</text>
</comment>
<dbReference type="PRINTS" id="PR00081">
    <property type="entry name" value="GDHRDH"/>
</dbReference>
<organism evidence="4 5">
    <name type="scientific">Halovivax ruber (strain DSM 18193 / JCM 13892 / XH-70)</name>
    <dbReference type="NCBI Taxonomy" id="797302"/>
    <lineage>
        <taxon>Archaea</taxon>
        <taxon>Methanobacteriati</taxon>
        <taxon>Methanobacteriota</taxon>
        <taxon>Stenosarchaea group</taxon>
        <taxon>Halobacteria</taxon>
        <taxon>Halobacteriales</taxon>
        <taxon>Natrialbaceae</taxon>
        <taxon>Halovivax</taxon>
    </lineage>
</organism>
<dbReference type="KEGG" id="hru:Halru_0061"/>
<accession>L0I7P3</accession>
<dbReference type="InterPro" id="IPR057326">
    <property type="entry name" value="KR_dom"/>
</dbReference>
<dbReference type="AlphaFoldDB" id="L0I7P3"/>
<dbReference type="HOGENOM" id="CLU_010194_2_10_2"/>
<dbReference type="EMBL" id="CP003050">
    <property type="protein sequence ID" value="AGB14714.1"/>
    <property type="molecule type" value="Genomic_DNA"/>
</dbReference>
<name>L0I7P3_HALRX</name>
<evidence type="ECO:0000259" key="3">
    <source>
        <dbReference type="SMART" id="SM00822"/>
    </source>
</evidence>
<evidence type="ECO:0000256" key="1">
    <source>
        <dbReference type="ARBA" id="ARBA00006484"/>
    </source>
</evidence>
<evidence type="ECO:0000313" key="4">
    <source>
        <dbReference type="EMBL" id="AGB14714.1"/>
    </source>
</evidence>
<dbReference type="InterPro" id="IPR002347">
    <property type="entry name" value="SDR_fam"/>
</dbReference>
<dbReference type="InterPro" id="IPR036291">
    <property type="entry name" value="NAD(P)-bd_dom_sf"/>
</dbReference>
<keyword evidence="2" id="KW-0560">Oxidoreductase</keyword>
<sequence>MTHQTVLVTGAGGGIGSAVAEAFAGDGWRTVLCGRSEAELESTAEAVSAAGGTPVVHPVDVRDEDGVFDALLETVPETLDVLLPAAAVMPHAPGERPLQAEDYEDVRAVLDTNVYGLFAVIREALQFMDPDGRVLVPSGAVARDPKPGMGAYAPSKAAAEALARGFAVDVDQTVGIVDPGIVATDLTGGAGRDPADVAELFRWAALECPPEELDGEIVGLREWKRATR</sequence>
<dbReference type="PANTHER" id="PTHR43669">
    <property type="entry name" value="5-KETO-D-GLUCONATE 5-REDUCTASE"/>
    <property type="match status" value="1"/>
</dbReference>
<reference evidence="4" key="1">
    <citation type="submission" date="2011-09" db="EMBL/GenBank/DDBJ databases">
        <title>Complete sequence of Halovivax ruber XH-70.</title>
        <authorList>
            <consortium name="US DOE Joint Genome Institute"/>
            <person name="Lucas S."/>
            <person name="Han J."/>
            <person name="Lapidus A."/>
            <person name="Cheng J.-F."/>
            <person name="Goodwin L."/>
            <person name="Pitluck S."/>
            <person name="Peters L."/>
            <person name="Mikhailova N."/>
            <person name="Davenport K."/>
            <person name="Detter J.C."/>
            <person name="Han C."/>
            <person name="Tapia R."/>
            <person name="Land M."/>
            <person name="Hauser L."/>
            <person name="Kyrpides N."/>
            <person name="Ivanova N."/>
            <person name="Pagani I."/>
            <person name="Sproer C."/>
            <person name="Anderson I."/>
            <person name="Woyke T."/>
        </authorList>
    </citation>
    <scope>NUCLEOTIDE SEQUENCE</scope>
    <source>
        <strain evidence="4">XH-70</strain>
    </source>
</reference>
<dbReference type="STRING" id="797302.Halru_0061"/>
<dbReference type="PANTHER" id="PTHR43669:SF3">
    <property type="entry name" value="ALCOHOL DEHYDROGENASE, PUTATIVE (AFU_ORTHOLOGUE AFUA_3G03445)-RELATED"/>
    <property type="match status" value="1"/>
</dbReference>
<gene>
    <name evidence="4" type="ordered locus">Halru_0061</name>
</gene>
<dbReference type="OrthoDB" id="213346at2157"/>
<feature type="domain" description="Ketoreductase" evidence="3">
    <location>
        <begin position="4"/>
        <end position="185"/>
    </location>
</feature>
<proteinExistence type="inferred from homology"/>
<dbReference type="SMART" id="SM00822">
    <property type="entry name" value="PKS_KR"/>
    <property type="match status" value="1"/>
</dbReference>
<dbReference type="GO" id="GO:0016491">
    <property type="term" value="F:oxidoreductase activity"/>
    <property type="evidence" value="ECO:0007669"/>
    <property type="project" value="UniProtKB-KW"/>
</dbReference>
<keyword evidence="5" id="KW-1185">Reference proteome</keyword>
<dbReference type="CDD" id="cd05233">
    <property type="entry name" value="SDR_c"/>
    <property type="match status" value="1"/>
</dbReference>
<evidence type="ECO:0000256" key="2">
    <source>
        <dbReference type="ARBA" id="ARBA00023002"/>
    </source>
</evidence>
<dbReference type="Gene3D" id="3.40.50.720">
    <property type="entry name" value="NAD(P)-binding Rossmann-like Domain"/>
    <property type="match status" value="1"/>
</dbReference>